<dbReference type="eggNOG" id="KOG1192">
    <property type="taxonomic scope" value="Eukaryota"/>
</dbReference>
<keyword evidence="3" id="KW-1185">Reference proteome</keyword>
<accession>K7EWR8</accession>
<dbReference type="Ensembl" id="ENSPSIT00000000228.1">
    <property type="protein sequence ID" value="ENSPSIP00000000228.1"/>
    <property type="gene ID" value="ENSPSIG00000000228.1"/>
</dbReference>
<dbReference type="Pfam" id="PF00201">
    <property type="entry name" value="UDPGT"/>
    <property type="match status" value="1"/>
</dbReference>
<dbReference type="Proteomes" id="UP000007267">
    <property type="component" value="Unassembled WGS sequence"/>
</dbReference>
<proteinExistence type="predicted"/>
<evidence type="ECO:0000313" key="2">
    <source>
        <dbReference type="Ensembl" id="ENSPSIP00000000228.1"/>
    </source>
</evidence>
<keyword evidence="1" id="KW-0808">Transferase</keyword>
<reference evidence="2" key="3">
    <citation type="submission" date="2025-08" db="UniProtKB">
        <authorList>
            <consortium name="Ensembl"/>
        </authorList>
    </citation>
    <scope>IDENTIFICATION</scope>
</reference>
<dbReference type="AlphaFoldDB" id="K7EWR8"/>
<organism evidence="2 3">
    <name type="scientific">Pelodiscus sinensis</name>
    <name type="common">Chinese softshell turtle</name>
    <name type="synonym">Trionyx sinensis</name>
    <dbReference type="NCBI Taxonomy" id="13735"/>
    <lineage>
        <taxon>Eukaryota</taxon>
        <taxon>Metazoa</taxon>
        <taxon>Chordata</taxon>
        <taxon>Craniata</taxon>
        <taxon>Vertebrata</taxon>
        <taxon>Euteleostomi</taxon>
        <taxon>Archelosauria</taxon>
        <taxon>Testudinata</taxon>
        <taxon>Testudines</taxon>
        <taxon>Cryptodira</taxon>
        <taxon>Trionychia</taxon>
        <taxon>Trionychidae</taxon>
        <taxon>Pelodiscus</taxon>
    </lineage>
</organism>
<dbReference type="HOGENOM" id="CLU_1749051_0_0_1"/>
<name>K7EWR8_PELSI</name>
<dbReference type="InterPro" id="IPR002213">
    <property type="entry name" value="UDP_glucos_trans"/>
</dbReference>
<reference evidence="2" key="4">
    <citation type="submission" date="2025-09" db="UniProtKB">
        <authorList>
            <consortium name="Ensembl"/>
        </authorList>
    </citation>
    <scope>IDENTIFICATION</scope>
</reference>
<protein>
    <submittedName>
        <fullName evidence="2">Uncharacterized protein</fullName>
    </submittedName>
</protein>
<reference evidence="3" key="1">
    <citation type="submission" date="2011-10" db="EMBL/GenBank/DDBJ databases">
        <authorList>
            <consortium name="Soft-shell Turtle Genome Consortium"/>
        </authorList>
    </citation>
    <scope>NUCLEOTIDE SEQUENCE [LARGE SCALE GENOMIC DNA]</scope>
    <source>
        <strain evidence="3">Daiwa-1</strain>
    </source>
</reference>
<reference evidence="3" key="2">
    <citation type="journal article" date="2013" name="Nat. Genet.">
        <title>The draft genomes of soft-shell turtle and green sea turtle yield insights into the development and evolution of the turtle-specific body plan.</title>
        <authorList>
            <person name="Wang Z."/>
            <person name="Pascual-Anaya J."/>
            <person name="Zadissa A."/>
            <person name="Li W."/>
            <person name="Niimura Y."/>
            <person name="Huang Z."/>
            <person name="Li C."/>
            <person name="White S."/>
            <person name="Xiong Z."/>
            <person name="Fang D."/>
            <person name="Wang B."/>
            <person name="Ming Y."/>
            <person name="Chen Y."/>
            <person name="Zheng Y."/>
            <person name="Kuraku S."/>
            <person name="Pignatelli M."/>
            <person name="Herrero J."/>
            <person name="Beal K."/>
            <person name="Nozawa M."/>
            <person name="Li Q."/>
            <person name="Wang J."/>
            <person name="Zhang H."/>
            <person name="Yu L."/>
            <person name="Shigenobu S."/>
            <person name="Wang J."/>
            <person name="Liu J."/>
            <person name="Flicek P."/>
            <person name="Searle S."/>
            <person name="Wang J."/>
            <person name="Kuratani S."/>
            <person name="Yin Y."/>
            <person name="Aken B."/>
            <person name="Zhang G."/>
            <person name="Irie N."/>
        </authorList>
    </citation>
    <scope>NUCLEOTIDE SEQUENCE [LARGE SCALE GENOMIC DNA]</scope>
    <source>
        <strain evidence="3">Daiwa-1</strain>
    </source>
</reference>
<dbReference type="STRING" id="13735.ENSPSIP00000000228"/>
<dbReference type="GeneTree" id="ENSGT00940000161344"/>
<evidence type="ECO:0000256" key="1">
    <source>
        <dbReference type="ARBA" id="ARBA00022679"/>
    </source>
</evidence>
<dbReference type="EMBL" id="AGCU01152617">
    <property type="status" value="NOT_ANNOTATED_CDS"/>
    <property type="molecule type" value="Genomic_DNA"/>
</dbReference>
<sequence length="149" mass="16823">MASTTTGIRVSKKHIQFLALQLTLLGTVFCGNVLIWPSDGSHWLNIKIVIQELIRREHNVTILVSNASLIITPHGETAEKFEVFPVPLGKKYIDSLIKDMVNLWLYNKPTALTFWKFYKELGKLASKLNEGNRLACDGVLANQDLMSRL</sequence>
<evidence type="ECO:0000313" key="3">
    <source>
        <dbReference type="Proteomes" id="UP000007267"/>
    </source>
</evidence>
<dbReference type="OMA" id="ATIWRFY"/>
<dbReference type="GO" id="GO:0008194">
    <property type="term" value="F:UDP-glycosyltransferase activity"/>
    <property type="evidence" value="ECO:0007669"/>
    <property type="project" value="InterPro"/>
</dbReference>